<comment type="caution">
    <text evidence="3">The sequence shown here is derived from an EMBL/GenBank/DDBJ whole genome shotgun (WGS) entry which is preliminary data.</text>
</comment>
<sequence length="365" mass="39443">RTEADYREQRGPLVTLPRWLLLLLLPHSHQGLALRHILPTQKIQDPPAVYLSNGLRQKPVAIMTFDLTKITKMTGLGWDFGMAGLRSNCGSEDLWGLCCWGWMGGDAVPETGLWASGQQSPAHHEDCTGGGLLFPASNLQLPLVPALDGCLGWDNWLDQQAHTSVSAPTSLRSCAVESHPGIFFPPGTRAEFSSKVKAISPSMASFVHSPASCRALGLLSGPETPASSRLQPPPCPWDSRKPFLDQLSPLRSKGGAVFWVGPGLDLPLVLGLPLQLKLAVSRVVLNQGPKKEILALPLLGLGSLLNLWIQLQGRLFLGALPGKRERGLFCLLLLGQPLGTKPETRPGLSPEQKPGPLDSEPKQWP</sequence>
<feature type="chain" id="PRO_5029654959" evidence="2">
    <location>
        <begin position="32"/>
        <end position="365"/>
    </location>
</feature>
<reference evidence="3 4" key="1">
    <citation type="journal article" date="2020" name="Mol. Biol. Evol.">
        <title>Interspecific Gene Flow and the Evolution of Specialization in Black and White Rhinoceros.</title>
        <authorList>
            <person name="Moodley Y."/>
            <person name="Westbury M.V."/>
            <person name="Russo I.M."/>
            <person name="Gopalakrishnan S."/>
            <person name="Rakotoarivelo A."/>
            <person name="Olsen R.A."/>
            <person name="Prost S."/>
            <person name="Tunstall T."/>
            <person name="Ryder O.A."/>
            <person name="Dalen L."/>
            <person name="Bruford M.W."/>
        </authorList>
    </citation>
    <scope>NUCLEOTIDE SEQUENCE [LARGE SCALE GENOMIC DNA]</scope>
    <source>
        <strain evidence="3">SBR-YM</strain>
        <tissue evidence="3">Skin</tissue>
    </source>
</reference>
<gene>
    <name evidence="3" type="ORF">HPG69_015821</name>
</gene>
<feature type="region of interest" description="Disordered" evidence="1">
    <location>
        <begin position="339"/>
        <end position="365"/>
    </location>
</feature>
<feature type="signal peptide" evidence="2">
    <location>
        <begin position="1"/>
        <end position="31"/>
    </location>
</feature>
<evidence type="ECO:0000256" key="2">
    <source>
        <dbReference type="SAM" id="SignalP"/>
    </source>
</evidence>
<dbReference type="EMBL" id="JACDTQ010003894">
    <property type="protein sequence ID" value="KAF5911843.1"/>
    <property type="molecule type" value="Genomic_DNA"/>
</dbReference>
<proteinExistence type="predicted"/>
<evidence type="ECO:0000313" key="3">
    <source>
        <dbReference type="EMBL" id="KAF5911843.1"/>
    </source>
</evidence>
<keyword evidence="4" id="KW-1185">Reference proteome</keyword>
<feature type="non-terminal residue" evidence="3">
    <location>
        <position position="1"/>
    </location>
</feature>
<organism evidence="3 4">
    <name type="scientific">Diceros bicornis minor</name>
    <name type="common">South-central black rhinoceros</name>
    <dbReference type="NCBI Taxonomy" id="77932"/>
    <lineage>
        <taxon>Eukaryota</taxon>
        <taxon>Metazoa</taxon>
        <taxon>Chordata</taxon>
        <taxon>Craniata</taxon>
        <taxon>Vertebrata</taxon>
        <taxon>Euteleostomi</taxon>
        <taxon>Mammalia</taxon>
        <taxon>Eutheria</taxon>
        <taxon>Laurasiatheria</taxon>
        <taxon>Perissodactyla</taxon>
        <taxon>Rhinocerotidae</taxon>
        <taxon>Diceros</taxon>
    </lineage>
</organism>
<name>A0A7J7E834_DICBM</name>
<evidence type="ECO:0000256" key="1">
    <source>
        <dbReference type="SAM" id="MobiDB-lite"/>
    </source>
</evidence>
<dbReference type="AlphaFoldDB" id="A0A7J7E834"/>
<dbReference type="Proteomes" id="UP000551758">
    <property type="component" value="Unassembled WGS sequence"/>
</dbReference>
<accession>A0A7J7E834</accession>
<protein>
    <submittedName>
        <fullName evidence="3">Uncharacterized protein</fullName>
    </submittedName>
</protein>
<keyword evidence="2" id="KW-0732">Signal</keyword>
<evidence type="ECO:0000313" key="4">
    <source>
        <dbReference type="Proteomes" id="UP000551758"/>
    </source>
</evidence>